<evidence type="ECO:0000256" key="1">
    <source>
        <dbReference type="ARBA" id="ARBA00004651"/>
    </source>
</evidence>
<comment type="subcellular location">
    <subcellularLocation>
        <location evidence="1">Cell membrane</location>
        <topology evidence="1">Multi-pass membrane protein</topology>
    </subcellularLocation>
</comment>
<feature type="transmembrane region" description="Helical" evidence="7">
    <location>
        <begin position="51"/>
        <end position="77"/>
    </location>
</feature>
<feature type="transmembrane region" description="Helical" evidence="7">
    <location>
        <begin position="152"/>
        <end position="169"/>
    </location>
</feature>
<feature type="transmembrane region" description="Helical" evidence="7">
    <location>
        <begin position="282"/>
        <end position="299"/>
    </location>
</feature>
<keyword evidence="5 7" id="KW-1133">Transmembrane helix</keyword>
<dbReference type="Pfam" id="PF01757">
    <property type="entry name" value="Acyl_transf_3"/>
    <property type="match status" value="1"/>
</dbReference>
<dbReference type="GO" id="GO:0005886">
    <property type="term" value="C:plasma membrane"/>
    <property type="evidence" value="ECO:0007669"/>
    <property type="project" value="UniProtKB-SubCell"/>
</dbReference>
<organism evidence="9">
    <name type="scientific">Sulfurovum sp. enrichment culture clone C5</name>
    <dbReference type="NCBI Taxonomy" id="497650"/>
    <lineage>
        <taxon>Bacteria</taxon>
        <taxon>Pseudomonadati</taxon>
        <taxon>Campylobacterota</taxon>
        <taxon>Epsilonproteobacteria</taxon>
        <taxon>Campylobacterales</taxon>
        <taxon>Sulfurovaceae</taxon>
        <taxon>Sulfurovum</taxon>
        <taxon>environmental samples</taxon>
    </lineage>
</organism>
<evidence type="ECO:0000256" key="4">
    <source>
        <dbReference type="ARBA" id="ARBA00022692"/>
    </source>
</evidence>
<evidence type="ECO:0000313" key="9">
    <source>
        <dbReference type="EMBL" id="CUV66434.1"/>
    </source>
</evidence>
<keyword evidence="3" id="KW-1003">Cell membrane</keyword>
<dbReference type="AlphaFoldDB" id="A0A0S4XQ37"/>
<feature type="transmembrane region" description="Helical" evidence="7">
    <location>
        <begin position="198"/>
        <end position="217"/>
    </location>
</feature>
<name>A0A0S4XQ37_9BACT</name>
<evidence type="ECO:0000256" key="3">
    <source>
        <dbReference type="ARBA" id="ARBA00022475"/>
    </source>
</evidence>
<accession>A0A0S4XQ37</accession>
<dbReference type="PANTHER" id="PTHR40074">
    <property type="entry name" value="O-ACETYLTRANSFERASE WECH"/>
    <property type="match status" value="1"/>
</dbReference>
<dbReference type="GO" id="GO:0016413">
    <property type="term" value="F:O-acetyltransferase activity"/>
    <property type="evidence" value="ECO:0007669"/>
    <property type="project" value="TreeGrafter"/>
</dbReference>
<feature type="domain" description="Acyltransferase 3" evidence="8">
    <location>
        <begin position="16"/>
        <end position="337"/>
    </location>
</feature>
<evidence type="ECO:0000256" key="5">
    <source>
        <dbReference type="ARBA" id="ARBA00022989"/>
    </source>
</evidence>
<proteinExistence type="inferred from homology"/>
<evidence type="ECO:0000256" key="6">
    <source>
        <dbReference type="ARBA" id="ARBA00023136"/>
    </source>
</evidence>
<feature type="transmembrane region" description="Helical" evidence="7">
    <location>
        <begin position="97"/>
        <end position="115"/>
    </location>
</feature>
<evidence type="ECO:0000259" key="8">
    <source>
        <dbReference type="Pfam" id="PF01757"/>
    </source>
</evidence>
<keyword evidence="6 7" id="KW-0472">Membrane</keyword>
<feature type="transmembrane region" description="Helical" evidence="7">
    <location>
        <begin position="255"/>
        <end position="275"/>
    </location>
</feature>
<evidence type="ECO:0000256" key="2">
    <source>
        <dbReference type="ARBA" id="ARBA00007400"/>
    </source>
</evidence>
<feature type="transmembrane region" description="Helical" evidence="7">
    <location>
        <begin position="311"/>
        <end position="342"/>
    </location>
</feature>
<feature type="transmembrane region" description="Helical" evidence="7">
    <location>
        <begin position="176"/>
        <end position="192"/>
    </location>
</feature>
<dbReference type="EMBL" id="FAXN01000087">
    <property type="protein sequence ID" value="CUV66434.1"/>
    <property type="molecule type" value="Genomic_DNA"/>
</dbReference>
<protein>
    <recommendedName>
        <fullName evidence="8">Acyltransferase 3 domain-containing protein</fullName>
    </recommendedName>
</protein>
<sequence>MKINNSLSSKIKGISFILIIMVIYVHSYNILTGAGKSIFLVTDNTANIAIFLQNIFAQGMFRSAVPMFFAISGYLFFKNYRSIRDYSKKIRNRFKTIAIPFIFWSTLVILIYYIAQATIFTNTHFTSAYIRDLGVYGFIEAVFLNPYNYPLWFLRDLMLVVLFAPIVYFGVKKITAIWFISTIALWLLNIGAGTKLFFYKSEAILFFSVGAYFAIYGQKYLNQRMSQNTLLYLAIIYILVLLAKTYMMMLIDTNLLFVISIMQKIIIILGIFLLWNISDYTWISKVVLTNYTFLFYVFHEPLLMLIKKVCFYFLGISGISSIVIYIISPLVTLTFLFFLGILMKSYFPKFTFIIMGGRV</sequence>
<dbReference type="GO" id="GO:0009246">
    <property type="term" value="P:enterobacterial common antigen biosynthetic process"/>
    <property type="evidence" value="ECO:0007669"/>
    <property type="project" value="TreeGrafter"/>
</dbReference>
<evidence type="ECO:0000256" key="7">
    <source>
        <dbReference type="SAM" id="Phobius"/>
    </source>
</evidence>
<dbReference type="PANTHER" id="PTHR40074:SF2">
    <property type="entry name" value="O-ACETYLTRANSFERASE WECH"/>
    <property type="match status" value="1"/>
</dbReference>
<dbReference type="InterPro" id="IPR002656">
    <property type="entry name" value="Acyl_transf_3_dom"/>
</dbReference>
<comment type="similarity">
    <text evidence="2">Belongs to the acyltransferase 3 family.</text>
</comment>
<keyword evidence="4 7" id="KW-0812">Transmembrane</keyword>
<feature type="transmembrane region" description="Helical" evidence="7">
    <location>
        <begin position="12"/>
        <end position="31"/>
    </location>
</feature>
<feature type="transmembrane region" description="Helical" evidence="7">
    <location>
        <begin position="229"/>
        <end position="249"/>
    </location>
</feature>
<gene>
    <name evidence="9" type="ORF">BN3087_820023</name>
</gene>
<reference evidence="9" key="1">
    <citation type="submission" date="2015-11" db="EMBL/GenBank/DDBJ databases">
        <authorList>
            <person name="Zhang Y."/>
            <person name="Guo Z."/>
        </authorList>
    </citation>
    <scope>NUCLEOTIDE SEQUENCE</scope>
    <source>
        <strain evidence="9">BN30871</strain>
    </source>
</reference>